<dbReference type="PaxDb" id="2903-EOD36914"/>
<feature type="transmembrane region" description="Helical" evidence="4">
    <location>
        <begin position="155"/>
        <end position="175"/>
    </location>
</feature>
<dbReference type="OMA" id="IPWCKKA"/>
<accession>A0A0D3KMC9</accession>
<organism evidence="5 6">
    <name type="scientific">Emiliania huxleyi (strain CCMP1516)</name>
    <dbReference type="NCBI Taxonomy" id="280463"/>
    <lineage>
        <taxon>Eukaryota</taxon>
        <taxon>Haptista</taxon>
        <taxon>Haptophyta</taxon>
        <taxon>Prymnesiophyceae</taxon>
        <taxon>Isochrysidales</taxon>
        <taxon>Noelaerhabdaceae</taxon>
        <taxon>Emiliania</taxon>
    </lineage>
</organism>
<evidence type="ECO:0000256" key="3">
    <source>
        <dbReference type="ARBA" id="ARBA00023136"/>
    </source>
</evidence>
<dbReference type="SUPFAM" id="SSF103473">
    <property type="entry name" value="MFS general substrate transporter"/>
    <property type="match status" value="1"/>
</dbReference>
<dbReference type="EnsemblProtists" id="EOD36914">
    <property type="protein sequence ID" value="EOD36914"/>
    <property type="gene ID" value="EMIHUDRAFT_98303"/>
</dbReference>
<dbReference type="GeneID" id="17282184"/>
<reference evidence="5" key="2">
    <citation type="submission" date="2024-10" db="UniProtKB">
        <authorList>
            <consortium name="EnsemblProtists"/>
        </authorList>
    </citation>
    <scope>IDENTIFICATION</scope>
</reference>
<dbReference type="Pfam" id="PF07690">
    <property type="entry name" value="MFS_1"/>
    <property type="match status" value="1"/>
</dbReference>
<feature type="transmembrane region" description="Helical" evidence="4">
    <location>
        <begin position="65"/>
        <end position="85"/>
    </location>
</feature>
<keyword evidence="6" id="KW-1185">Reference proteome</keyword>
<feature type="transmembrane region" description="Helical" evidence="4">
    <location>
        <begin position="283"/>
        <end position="301"/>
    </location>
</feature>
<evidence type="ECO:0000256" key="1">
    <source>
        <dbReference type="ARBA" id="ARBA00022692"/>
    </source>
</evidence>
<feature type="transmembrane region" description="Helical" evidence="4">
    <location>
        <begin position="334"/>
        <end position="353"/>
    </location>
</feature>
<evidence type="ECO:0008006" key="7">
    <source>
        <dbReference type="Google" id="ProtNLM"/>
    </source>
</evidence>
<dbReference type="eggNOG" id="ENOG502R5UW">
    <property type="taxonomic scope" value="Eukaryota"/>
</dbReference>
<feature type="transmembrane region" description="Helical" evidence="4">
    <location>
        <begin position="118"/>
        <end position="143"/>
    </location>
</feature>
<dbReference type="KEGG" id="ehx:EMIHUDRAFT_98303"/>
<reference evidence="6" key="1">
    <citation type="journal article" date="2013" name="Nature">
        <title>Pan genome of the phytoplankton Emiliania underpins its global distribution.</title>
        <authorList>
            <person name="Read B.A."/>
            <person name="Kegel J."/>
            <person name="Klute M.J."/>
            <person name="Kuo A."/>
            <person name="Lefebvre S.C."/>
            <person name="Maumus F."/>
            <person name="Mayer C."/>
            <person name="Miller J."/>
            <person name="Monier A."/>
            <person name="Salamov A."/>
            <person name="Young J."/>
            <person name="Aguilar M."/>
            <person name="Claverie J.M."/>
            <person name="Frickenhaus S."/>
            <person name="Gonzalez K."/>
            <person name="Herman E.K."/>
            <person name="Lin Y.C."/>
            <person name="Napier J."/>
            <person name="Ogata H."/>
            <person name="Sarno A.F."/>
            <person name="Shmutz J."/>
            <person name="Schroeder D."/>
            <person name="de Vargas C."/>
            <person name="Verret F."/>
            <person name="von Dassow P."/>
            <person name="Valentin K."/>
            <person name="Van de Peer Y."/>
            <person name="Wheeler G."/>
            <person name="Dacks J.B."/>
            <person name="Delwiche C.F."/>
            <person name="Dyhrman S.T."/>
            <person name="Glockner G."/>
            <person name="John U."/>
            <person name="Richards T."/>
            <person name="Worden A.Z."/>
            <person name="Zhang X."/>
            <person name="Grigoriev I.V."/>
            <person name="Allen A.E."/>
            <person name="Bidle K."/>
            <person name="Borodovsky M."/>
            <person name="Bowler C."/>
            <person name="Brownlee C."/>
            <person name="Cock J.M."/>
            <person name="Elias M."/>
            <person name="Gladyshev V.N."/>
            <person name="Groth M."/>
            <person name="Guda C."/>
            <person name="Hadaegh A."/>
            <person name="Iglesias-Rodriguez M.D."/>
            <person name="Jenkins J."/>
            <person name="Jones B.M."/>
            <person name="Lawson T."/>
            <person name="Leese F."/>
            <person name="Lindquist E."/>
            <person name="Lobanov A."/>
            <person name="Lomsadze A."/>
            <person name="Malik S.B."/>
            <person name="Marsh M.E."/>
            <person name="Mackinder L."/>
            <person name="Mock T."/>
            <person name="Mueller-Roeber B."/>
            <person name="Pagarete A."/>
            <person name="Parker M."/>
            <person name="Probert I."/>
            <person name="Quesneville H."/>
            <person name="Raines C."/>
            <person name="Rensing S.A."/>
            <person name="Riano-Pachon D.M."/>
            <person name="Richier S."/>
            <person name="Rokitta S."/>
            <person name="Shiraiwa Y."/>
            <person name="Soanes D.M."/>
            <person name="van der Giezen M."/>
            <person name="Wahlund T.M."/>
            <person name="Williams B."/>
            <person name="Wilson W."/>
            <person name="Wolfe G."/>
            <person name="Wurch L.L."/>
        </authorList>
    </citation>
    <scope>NUCLEOTIDE SEQUENCE</scope>
</reference>
<dbReference type="AlphaFoldDB" id="A0A0D3KMC9"/>
<feature type="transmembrane region" description="Helical" evidence="4">
    <location>
        <begin position="308"/>
        <end position="328"/>
    </location>
</feature>
<protein>
    <recommendedName>
        <fullName evidence="7">Major facilitator superfamily (MFS) profile domain-containing protein</fullName>
    </recommendedName>
</protein>
<feature type="transmembrane region" description="Helical" evidence="4">
    <location>
        <begin position="181"/>
        <end position="200"/>
    </location>
</feature>
<keyword evidence="2 4" id="KW-1133">Transmembrane helix</keyword>
<keyword evidence="3 4" id="KW-0472">Membrane</keyword>
<feature type="transmembrane region" description="Helical" evidence="4">
    <location>
        <begin position="25"/>
        <end position="45"/>
    </location>
</feature>
<dbReference type="InterPro" id="IPR011701">
    <property type="entry name" value="MFS"/>
</dbReference>
<evidence type="ECO:0000313" key="6">
    <source>
        <dbReference type="Proteomes" id="UP000013827"/>
    </source>
</evidence>
<evidence type="ECO:0000256" key="2">
    <source>
        <dbReference type="ARBA" id="ARBA00022989"/>
    </source>
</evidence>
<dbReference type="HOGENOM" id="CLU_028923_2_1_1"/>
<name>A0A0D3KMC9_EMIH1</name>
<dbReference type="PANTHER" id="PTHR23121">
    <property type="entry name" value="SODIUM-DEPENDENT GLUCOSE TRANSPORTER 1"/>
    <property type="match status" value="1"/>
</dbReference>
<evidence type="ECO:0000256" key="4">
    <source>
        <dbReference type="SAM" id="Phobius"/>
    </source>
</evidence>
<feature type="transmembrane region" description="Helical" evidence="4">
    <location>
        <begin position="92"/>
        <end position="112"/>
    </location>
</feature>
<dbReference type="Proteomes" id="UP000013827">
    <property type="component" value="Unassembled WGS sequence"/>
</dbReference>
<dbReference type="RefSeq" id="XP_005789343.1">
    <property type="nucleotide sequence ID" value="XM_005789286.1"/>
</dbReference>
<proteinExistence type="predicted"/>
<dbReference type="PANTHER" id="PTHR23121:SF9">
    <property type="entry name" value="SODIUM-DEPENDENT GLUCOSE TRANSPORTER 1"/>
    <property type="match status" value="1"/>
</dbReference>
<dbReference type="InterPro" id="IPR036259">
    <property type="entry name" value="MFS_trans_sf"/>
</dbReference>
<evidence type="ECO:0000313" key="5">
    <source>
        <dbReference type="EnsemblProtists" id="EOD36914"/>
    </source>
</evidence>
<keyword evidence="1 4" id="KW-0812">Transmembrane</keyword>
<feature type="transmembrane region" description="Helical" evidence="4">
    <location>
        <begin position="236"/>
        <end position="263"/>
    </location>
</feature>
<dbReference type="GO" id="GO:0022857">
    <property type="term" value="F:transmembrane transporter activity"/>
    <property type="evidence" value="ECO:0007669"/>
    <property type="project" value="InterPro"/>
</dbReference>
<feature type="transmembrane region" description="Helical" evidence="4">
    <location>
        <begin position="394"/>
        <end position="413"/>
    </location>
</feature>
<dbReference type="Gene3D" id="1.20.1250.20">
    <property type="entry name" value="MFS general substrate transporter like domains"/>
    <property type="match status" value="2"/>
</dbReference>
<sequence length="431" mass="43991">MEDPAPSPTPLLARRRRTYVGRDRALITAGYVGSFFAIGVCLASLGPLLPELASKTGRTLPELSFLFVARSVGYVLGSLLGGVIFDRVDVTHAPLVVGNLLCALGCATLPSLSALPSLAAAISTQGACMGLLDTGGNVLLIWLQGPTRVEPYMQAMHAAFAVGAVASPLFIEWALTELRSFAPAFYSIAAFLALCSLPLATYRGPLAPAEDAAARGGGGGDGVKDRGEREAAGRRCAVRALVCGSALCLLFAVGAEVTFGGFATTFGIEALAMSDGSARGFASVFWGGLAAGRIAAVPAAARLSPATILGASMAGSLVFSATACLPAAPPAVPWVAAAGFGFSLASIFPTVLTHAERATRLSGRVASLFVVSAAVGELLMPLCVALLFVRTPAAFPRSVLAACVAQTVAFGVAHRAARRLSRGVLRGMAAR</sequence>
<feature type="transmembrane region" description="Helical" evidence="4">
    <location>
        <begin position="365"/>
        <end position="388"/>
    </location>
</feature>